<dbReference type="AlphaFoldDB" id="A0A7W4NHL4"/>
<comment type="caution">
    <text evidence="1">The sequence shown here is derived from an EMBL/GenBank/DDBJ whole genome shotgun (WGS) entry which is preliminary data.</text>
</comment>
<accession>A0A7W4NHL4</accession>
<protein>
    <submittedName>
        <fullName evidence="1">Uncharacterized protein</fullName>
    </submittedName>
</protein>
<sequence length="116" mass="12604">MADIESTNLHAVAGHKVESCVDRNGNILIRTPDILPVNARYWHGPYETVEAALADFARRIAAPRITAAELNSLKHHGYYGVVNGVPTIMRLCRWTGASTLTPFELVAAGGRGHARS</sequence>
<dbReference type="RefSeq" id="WP_183116441.1">
    <property type="nucleotide sequence ID" value="NZ_JABEQG010000048.1"/>
</dbReference>
<dbReference type="Proteomes" id="UP000550787">
    <property type="component" value="Unassembled WGS sequence"/>
</dbReference>
<proteinExistence type="predicted"/>
<reference evidence="1 2" key="1">
    <citation type="submission" date="2020-04" db="EMBL/GenBank/DDBJ databases">
        <title>Description of novel Gluconacetobacter.</title>
        <authorList>
            <person name="Sombolestani A."/>
        </authorList>
    </citation>
    <scope>NUCLEOTIDE SEQUENCE [LARGE SCALE GENOMIC DNA]</scope>
    <source>
        <strain evidence="1 2">LMG 7603</strain>
    </source>
</reference>
<evidence type="ECO:0000313" key="2">
    <source>
        <dbReference type="Proteomes" id="UP000550787"/>
    </source>
</evidence>
<name>A0A7W4NHL4_GLUDI</name>
<organism evidence="1 2">
    <name type="scientific">Gluconacetobacter diazotrophicus</name>
    <name type="common">Acetobacter diazotrophicus</name>
    <dbReference type="NCBI Taxonomy" id="33996"/>
    <lineage>
        <taxon>Bacteria</taxon>
        <taxon>Pseudomonadati</taxon>
        <taxon>Pseudomonadota</taxon>
        <taxon>Alphaproteobacteria</taxon>
        <taxon>Acetobacterales</taxon>
        <taxon>Acetobacteraceae</taxon>
        <taxon>Gluconacetobacter</taxon>
    </lineage>
</organism>
<gene>
    <name evidence="1" type="ORF">HLH33_16695</name>
</gene>
<evidence type="ECO:0000313" key="1">
    <source>
        <dbReference type="EMBL" id="MBB2157919.1"/>
    </source>
</evidence>
<dbReference type="EMBL" id="JABEQG010000048">
    <property type="protein sequence ID" value="MBB2157919.1"/>
    <property type="molecule type" value="Genomic_DNA"/>
</dbReference>